<protein>
    <submittedName>
        <fullName evidence="4">VOC family protein</fullName>
    </submittedName>
</protein>
<dbReference type="Proteomes" id="UP000470404">
    <property type="component" value="Unassembled WGS sequence"/>
</dbReference>
<dbReference type="Pfam" id="PF00903">
    <property type="entry name" value="Glyoxalase"/>
    <property type="match status" value="1"/>
</dbReference>
<dbReference type="Gene3D" id="3.10.180.10">
    <property type="entry name" value="2,3-Dihydroxybiphenyl 1,2-Dioxygenase, domain 1"/>
    <property type="match status" value="1"/>
</dbReference>
<accession>A0ABX0C5E5</accession>
<sequence>MSLALGHVGYTVSDLDAAIAFFTEHFGFVLRHRQLQDNDYTRATVGVPDAVVDNAILTPAGHVDGCELQLLQYVVPALPGAFAPVAQPGSAHLALEVTDLAQLYRRSSASGVRFTSAPNRIDSGRNAGGLIAYALGPDNLRIELVQRPQSGTRRASHSSGAHRRTDEYRS</sequence>
<dbReference type="PANTHER" id="PTHR43048:SF5">
    <property type="entry name" value="BLR5325 PROTEIN"/>
    <property type="match status" value="1"/>
</dbReference>
<comment type="caution">
    <text evidence="4">The sequence shown here is derived from an EMBL/GenBank/DDBJ whole genome shotgun (WGS) entry which is preliminary data.</text>
</comment>
<dbReference type="InterPro" id="IPR051785">
    <property type="entry name" value="MMCE/EMCE_epimerase"/>
</dbReference>
<gene>
    <name evidence="4" type="ORF">G3I59_43780</name>
</gene>
<evidence type="ECO:0000313" key="4">
    <source>
        <dbReference type="EMBL" id="NEC62348.1"/>
    </source>
</evidence>
<feature type="domain" description="VOC" evidence="3">
    <location>
        <begin position="4"/>
        <end position="147"/>
    </location>
</feature>
<reference evidence="4 5" key="1">
    <citation type="submission" date="2020-01" db="EMBL/GenBank/DDBJ databases">
        <title>Insect and environment-associated Actinomycetes.</title>
        <authorList>
            <person name="Currrie C."/>
            <person name="Chevrette M."/>
            <person name="Carlson C."/>
            <person name="Stubbendieck R."/>
            <person name="Wendt-Pienkowski E."/>
        </authorList>
    </citation>
    <scope>NUCLEOTIDE SEQUENCE [LARGE SCALE GENOMIC DNA]</scope>
    <source>
        <strain evidence="4 5">SID8386</strain>
    </source>
</reference>
<dbReference type="SUPFAM" id="SSF54593">
    <property type="entry name" value="Glyoxalase/Bleomycin resistance protein/Dihydroxybiphenyl dioxygenase"/>
    <property type="match status" value="1"/>
</dbReference>
<keyword evidence="5" id="KW-1185">Reference proteome</keyword>
<dbReference type="RefSeq" id="WP_067588250.1">
    <property type="nucleotide sequence ID" value="NZ_JAAGNC010000212.1"/>
</dbReference>
<dbReference type="InterPro" id="IPR037523">
    <property type="entry name" value="VOC_core"/>
</dbReference>
<dbReference type="InterPro" id="IPR029068">
    <property type="entry name" value="Glyas_Bleomycin-R_OHBP_Dase"/>
</dbReference>
<evidence type="ECO:0000259" key="3">
    <source>
        <dbReference type="PROSITE" id="PS51819"/>
    </source>
</evidence>
<proteinExistence type="predicted"/>
<dbReference type="InterPro" id="IPR004360">
    <property type="entry name" value="Glyas_Fos-R_dOase_dom"/>
</dbReference>
<dbReference type="PROSITE" id="PS51819">
    <property type="entry name" value="VOC"/>
    <property type="match status" value="1"/>
</dbReference>
<organism evidence="4 5">
    <name type="scientific">Amycolatopsis rubida</name>
    <dbReference type="NCBI Taxonomy" id="112413"/>
    <lineage>
        <taxon>Bacteria</taxon>
        <taxon>Bacillati</taxon>
        <taxon>Actinomycetota</taxon>
        <taxon>Actinomycetes</taxon>
        <taxon>Pseudonocardiales</taxon>
        <taxon>Pseudonocardiaceae</taxon>
        <taxon>Amycolatopsis</taxon>
    </lineage>
</organism>
<dbReference type="EMBL" id="JAAGNC010000212">
    <property type="protein sequence ID" value="NEC62348.1"/>
    <property type="molecule type" value="Genomic_DNA"/>
</dbReference>
<evidence type="ECO:0000256" key="2">
    <source>
        <dbReference type="SAM" id="MobiDB-lite"/>
    </source>
</evidence>
<dbReference type="PANTHER" id="PTHR43048">
    <property type="entry name" value="METHYLMALONYL-COA EPIMERASE"/>
    <property type="match status" value="1"/>
</dbReference>
<evidence type="ECO:0000313" key="5">
    <source>
        <dbReference type="Proteomes" id="UP000470404"/>
    </source>
</evidence>
<evidence type="ECO:0000256" key="1">
    <source>
        <dbReference type="ARBA" id="ARBA00022723"/>
    </source>
</evidence>
<name>A0ABX0C5E5_9PSEU</name>
<feature type="region of interest" description="Disordered" evidence="2">
    <location>
        <begin position="147"/>
        <end position="170"/>
    </location>
</feature>
<keyword evidence="1" id="KW-0479">Metal-binding</keyword>